<sequence length="95" mass="11367">MRFSFEVGHAEKHIVEFEFNQFLGNLSIKVDGNDRINDFRTFSFKLTKTYEFEVGNEEKHQVKIEKIRKLVLAGFRKTKYKVYIDGILDREFEGR</sequence>
<organism evidence="1">
    <name type="scientific">Paenibacillus ihbetae</name>
    <dbReference type="NCBI Taxonomy" id="1870820"/>
    <lineage>
        <taxon>Bacteria</taxon>
        <taxon>Bacillati</taxon>
        <taxon>Bacillota</taxon>
        <taxon>Bacilli</taxon>
        <taxon>Bacillales</taxon>
        <taxon>Paenibacillaceae</taxon>
        <taxon>Paenibacillus</taxon>
    </lineage>
</organism>
<dbReference type="Pfam" id="PF06905">
    <property type="entry name" value="FAIM1"/>
    <property type="match status" value="1"/>
</dbReference>
<gene>
    <name evidence="1" type="ORF">BBD41_22850</name>
</gene>
<dbReference type="RefSeq" id="WP_099478843.1">
    <property type="nucleotide sequence ID" value="NZ_CP016809.1"/>
</dbReference>
<dbReference type="GeneID" id="48311128"/>
<dbReference type="KEGG" id="pib:BBD41_22850"/>
<evidence type="ECO:0000313" key="1">
    <source>
        <dbReference type="EMBL" id="ANY75181.1"/>
    </source>
</evidence>
<dbReference type="InterPro" id="IPR010695">
    <property type="entry name" value="FAIM1"/>
</dbReference>
<dbReference type="AlphaFoldDB" id="A0A1B2E5E0"/>
<accession>A0A1B2E5E0</accession>
<dbReference type="Gene3D" id="2.40.128.180">
    <property type="match status" value="1"/>
</dbReference>
<protein>
    <submittedName>
        <fullName evidence="1">Uncharacterized protein</fullName>
    </submittedName>
</protein>
<proteinExistence type="predicted"/>
<dbReference type="InterPro" id="IPR038513">
    <property type="entry name" value="FAIM1_dom_sf"/>
</dbReference>
<reference evidence="1" key="1">
    <citation type="submission" date="2016-08" db="EMBL/GenBank/DDBJ databases">
        <title>Complete Genome Seqeunce of Paenibacillus sp. nov. IHBB 9852 from high altitute lake of Indian trans-Himalayas.</title>
        <authorList>
            <person name="Kiran S."/>
            <person name="Swarnkar M.K."/>
            <person name="Rana A."/>
            <person name="Tewari R."/>
            <person name="Gulati A."/>
        </authorList>
    </citation>
    <scope>NUCLEOTIDE SEQUENCE [LARGE SCALE GENOMIC DNA]</scope>
    <source>
        <strain evidence="1">IHBB 9852</strain>
    </source>
</reference>
<name>A0A1B2E5E0_9BACL</name>
<dbReference type="EMBL" id="CP016809">
    <property type="protein sequence ID" value="ANY75181.1"/>
    <property type="molecule type" value="Genomic_DNA"/>
</dbReference>